<reference evidence="3" key="1">
    <citation type="submission" date="2021-06" db="EMBL/GenBank/DDBJ databases">
        <title>Comparative genomics, transcriptomics and evolutionary studies reveal genomic signatures of adaptation to plant cell wall in hemibiotrophic fungi.</title>
        <authorList>
            <consortium name="DOE Joint Genome Institute"/>
            <person name="Baroncelli R."/>
            <person name="Diaz J.F."/>
            <person name="Benocci T."/>
            <person name="Peng M."/>
            <person name="Battaglia E."/>
            <person name="Haridas S."/>
            <person name="Andreopoulos W."/>
            <person name="Labutti K."/>
            <person name="Pangilinan J."/>
            <person name="Floch G.L."/>
            <person name="Makela M.R."/>
            <person name="Henrissat B."/>
            <person name="Grigoriev I.V."/>
            <person name="Crouch J.A."/>
            <person name="De Vries R.P."/>
            <person name="Sukno S.A."/>
            <person name="Thon M.R."/>
        </authorList>
    </citation>
    <scope>NUCLEOTIDE SEQUENCE</scope>
    <source>
        <strain evidence="3">MAFF235873</strain>
    </source>
</reference>
<feature type="compositionally biased region" description="Polar residues" evidence="1">
    <location>
        <begin position="597"/>
        <end position="617"/>
    </location>
</feature>
<dbReference type="PANTHER" id="PTHR24148:SF82">
    <property type="entry name" value="HETEROKARYON INCOMPATIBILITY DOMAIN-CONTAINING PROTEIN"/>
    <property type="match status" value="1"/>
</dbReference>
<name>A0AAD9H8C9_9PEZI</name>
<dbReference type="InterPro" id="IPR010730">
    <property type="entry name" value="HET"/>
</dbReference>
<proteinExistence type="predicted"/>
<dbReference type="EMBL" id="MU842990">
    <property type="protein sequence ID" value="KAK2023691.1"/>
    <property type="molecule type" value="Genomic_DNA"/>
</dbReference>
<organism evidence="3 4">
    <name type="scientific">Colletotrichum zoysiae</name>
    <dbReference type="NCBI Taxonomy" id="1216348"/>
    <lineage>
        <taxon>Eukaryota</taxon>
        <taxon>Fungi</taxon>
        <taxon>Dikarya</taxon>
        <taxon>Ascomycota</taxon>
        <taxon>Pezizomycotina</taxon>
        <taxon>Sordariomycetes</taxon>
        <taxon>Hypocreomycetidae</taxon>
        <taxon>Glomerellales</taxon>
        <taxon>Glomerellaceae</taxon>
        <taxon>Colletotrichum</taxon>
        <taxon>Colletotrichum graminicola species complex</taxon>
    </lineage>
</organism>
<dbReference type="CDD" id="cd00201">
    <property type="entry name" value="WW"/>
    <property type="match status" value="1"/>
</dbReference>
<keyword evidence="4" id="KW-1185">Reference proteome</keyword>
<evidence type="ECO:0000259" key="2">
    <source>
        <dbReference type="PROSITE" id="PS50020"/>
    </source>
</evidence>
<feature type="region of interest" description="Disordered" evidence="1">
    <location>
        <begin position="593"/>
        <end position="618"/>
    </location>
</feature>
<dbReference type="Pfam" id="PF06985">
    <property type="entry name" value="HET"/>
    <property type="match status" value="1"/>
</dbReference>
<dbReference type="PROSITE" id="PS50020">
    <property type="entry name" value="WW_DOMAIN_2"/>
    <property type="match status" value="1"/>
</dbReference>
<dbReference type="SMART" id="SM00456">
    <property type="entry name" value="WW"/>
    <property type="match status" value="1"/>
</dbReference>
<dbReference type="InterPro" id="IPR052895">
    <property type="entry name" value="HetReg/Transcr_Mod"/>
</dbReference>
<evidence type="ECO:0000313" key="4">
    <source>
        <dbReference type="Proteomes" id="UP001232148"/>
    </source>
</evidence>
<dbReference type="PANTHER" id="PTHR24148">
    <property type="entry name" value="ANKYRIN REPEAT DOMAIN-CONTAINING PROTEIN 39 HOMOLOG-RELATED"/>
    <property type="match status" value="1"/>
</dbReference>
<dbReference type="SUPFAM" id="SSF51045">
    <property type="entry name" value="WW domain"/>
    <property type="match status" value="1"/>
</dbReference>
<dbReference type="Gene3D" id="2.20.70.10">
    <property type="match status" value="1"/>
</dbReference>
<sequence length="796" mass="91242">MDLDDQLAYVDHPLWARFLRWCTVYPKNYETDNSHLVLLSEEERSRLEDLPDYKYTPLDDPSQDVRIVELLPGKFDDEIIIRIHHIRLTPPPQRGKVWKTTLAEVRRELPPDWEAFQTIVDRKFFFRDMKTGKTQWEHPRTKLHPRRTIQYEVPPKDGSFPQYETLSYVWGPSAKTAVITVDRPDKEGLARLAVTESLMTALRYLRYPQKKRNLWIDAICLNQSDNVELSQQVPRMGEIYLHAYTGTAWLGTEGDGSTHAFETLRYLGDQVVGEGGTGLLFPAPNTKEEQWYDPDFELPYSEETWNAIISLMRRPWFNRLWVVQEIHPGAFLQVGHDKIALTSFSEAQYCLYCKTQLPPGIRWQMTQVDGTLSRFWTMALPRLLYRGAYKECTDPRDKIYGLLGLAPNRFAQGIKVDYEAANTAADVYRMATLTHAKTTQRLEHFHNCFTPKSERKIPEGPSWVPDWFSECPGESYIPSQFVTSTSRAHYRHSEDNPNLLELLGVRFGSVCHVTKPLPQRLEDRREAIHHIRQWQPADLDSATYGPTGEPLRKAYAITLASYGLREREPDWIVSSVTEWARQDFDGEEVLFGRPTTAEGSTAEPQESRSSSSPTTRQDVSDALQLCADRLFFRTDDGYIGLAPHDTQLGDIIAVPLGCPNALILRPGGADTDAEGEKEKSNTFSVIGECFVYGLEDAISLLGRLPKPWIGIAAWGIGDRRFLNFVNTETKERTVEDPRLLPLDEWERVNKSPTPDDPTLFEFFRHKSTGEVVDYDPRLEPQALEAKGVPLTWFSLI</sequence>
<dbReference type="InterPro" id="IPR001202">
    <property type="entry name" value="WW_dom"/>
</dbReference>
<protein>
    <submittedName>
        <fullName evidence="3">Heterokaryon incompatibility protein</fullName>
    </submittedName>
</protein>
<evidence type="ECO:0000256" key="1">
    <source>
        <dbReference type="SAM" id="MobiDB-lite"/>
    </source>
</evidence>
<comment type="caution">
    <text evidence="3">The sequence shown here is derived from an EMBL/GenBank/DDBJ whole genome shotgun (WGS) entry which is preliminary data.</text>
</comment>
<dbReference type="PROSITE" id="PS01159">
    <property type="entry name" value="WW_DOMAIN_1"/>
    <property type="match status" value="1"/>
</dbReference>
<dbReference type="AlphaFoldDB" id="A0AAD9H8C9"/>
<evidence type="ECO:0000313" key="3">
    <source>
        <dbReference type="EMBL" id="KAK2023691.1"/>
    </source>
</evidence>
<dbReference type="Proteomes" id="UP001232148">
    <property type="component" value="Unassembled WGS sequence"/>
</dbReference>
<gene>
    <name evidence="3" type="ORF">LX32DRAFT_731942</name>
</gene>
<feature type="domain" description="WW" evidence="2">
    <location>
        <begin position="107"/>
        <end position="141"/>
    </location>
</feature>
<accession>A0AAD9H8C9</accession>
<dbReference type="InterPro" id="IPR036020">
    <property type="entry name" value="WW_dom_sf"/>
</dbReference>